<feature type="non-terminal residue" evidence="1">
    <location>
        <position position="167"/>
    </location>
</feature>
<dbReference type="GO" id="GO:0004386">
    <property type="term" value="F:helicase activity"/>
    <property type="evidence" value="ECO:0007669"/>
    <property type="project" value="UniProtKB-KW"/>
</dbReference>
<organism evidence="1">
    <name type="scientific">mine drainage metagenome</name>
    <dbReference type="NCBI Taxonomy" id="410659"/>
    <lineage>
        <taxon>unclassified sequences</taxon>
        <taxon>metagenomes</taxon>
        <taxon>ecological metagenomes</taxon>
    </lineage>
</organism>
<evidence type="ECO:0000313" key="1">
    <source>
        <dbReference type="EMBL" id="EQD41834.1"/>
    </source>
</evidence>
<protein>
    <submittedName>
        <fullName evidence="1">DEAD/DEAH box helicase domain protein</fullName>
    </submittedName>
</protein>
<keyword evidence="1" id="KW-0067">ATP-binding</keyword>
<keyword evidence="1" id="KW-0547">Nucleotide-binding</keyword>
<proteinExistence type="predicted"/>
<reference evidence="1" key="1">
    <citation type="submission" date="2013-08" db="EMBL/GenBank/DDBJ databases">
        <authorList>
            <person name="Mendez C."/>
            <person name="Richter M."/>
            <person name="Ferrer M."/>
            <person name="Sanchez J."/>
        </authorList>
    </citation>
    <scope>NUCLEOTIDE SEQUENCE</scope>
</reference>
<reference evidence="1" key="2">
    <citation type="journal article" date="2014" name="ISME J.">
        <title>Microbial stratification in low pH oxic and suboxic macroscopic growths along an acid mine drainage.</title>
        <authorList>
            <person name="Mendez-Garcia C."/>
            <person name="Mesa V."/>
            <person name="Sprenger R.R."/>
            <person name="Richter M."/>
            <person name="Diez M.S."/>
            <person name="Solano J."/>
            <person name="Bargiela R."/>
            <person name="Golyshina O.V."/>
            <person name="Manteca A."/>
            <person name="Ramos J.L."/>
            <person name="Gallego J.R."/>
            <person name="Llorente I."/>
            <person name="Martins Dos Santos V.A."/>
            <person name="Jensen O.N."/>
            <person name="Pelaez A.I."/>
            <person name="Sanchez J."/>
            <person name="Ferrer M."/>
        </authorList>
    </citation>
    <scope>NUCLEOTIDE SEQUENCE</scope>
</reference>
<accession>T1AM64</accession>
<dbReference type="AlphaFoldDB" id="T1AM64"/>
<keyword evidence="1" id="KW-0378">Hydrolase</keyword>
<comment type="caution">
    <text evidence="1">The sequence shown here is derived from an EMBL/GenBank/DDBJ whole genome shotgun (WGS) entry which is preliminary data.</text>
</comment>
<dbReference type="EMBL" id="AUZY01009498">
    <property type="protein sequence ID" value="EQD41834.1"/>
    <property type="molecule type" value="Genomic_DNA"/>
</dbReference>
<sequence>MTLKDASERLAVDAGCTPDAARSALQRFLLAAHAVKTPQGRAPFAFKLHQFISGPGKVMATLEAPGVRNITQDVQRFAPGRQAEAVQLYATHFCRDCGQEYHPVWHSSGGAGDLYSPREIDDITADDEDDRYGFLCPRREGQQYRGALEDLPEAWLDVTRNEPRVKP</sequence>
<gene>
    <name evidence="1" type="ORF">B1B_14352</name>
</gene>
<keyword evidence="1" id="KW-0347">Helicase</keyword>
<name>T1AM64_9ZZZZ</name>